<dbReference type="GO" id="GO:0009103">
    <property type="term" value="P:lipopolysaccharide biosynthetic process"/>
    <property type="evidence" value="ECO:0007669"/>
    <property type="project" value="TreeGrafter"/>
</dbReference>
<dbReference type="Gene3D" id="3.40.50.2000">
    <property type="entry name" value="Glycogen Phosphorylase B"/>
    <property type="match status" value="1"/>
</dbReference>
<feature type="domain" description="Glycosyl transferase family 1" evidence="2">
    <location>
        <begin position="194"/>
        <end position="332"/>
    </location>
</feature>
<evidence type="ECO:0000259" key="2">
    <source>
        <dbReference type="Pfam" id="PF00534"/>
    </source>
</evidence>
<keyword evidence="1" id="KW-0808">Transferase</keyword>
<dbReference type="PANTHER" id="PTHR46401">
    <property type="entry name" value="GLYCOSYLTRANSFERASE WBBK-RELATED"/>
    <property type="match status" value="1"/>
</dbReference>
<dbReference type="RefSeq" id="WP_181387783.1">
    <property type="nucleotide sequence ID" value="NZ_CP018176.1"/>
</dbReference>
<dbReference type="AlphaFoldDB" id="A0A3S6QND9"/>
<dbReference type="Pfam" id="PF00534">
    <property type="entry name" value="Glycos_transf_1"/>
    <property type="match status" value="1"/>
</dbReference>
<evidence type="ECO:0000313" key="4">
    <source>
        <dbReference type="Proteomes" id="UP000314960"/>
    </source>
</evidence>
<dbReference type="InterPro" id="IPR001296">
    <property type="entry name" value="Glyco_trans_1"/>
</dbReference>
<organism evidence="3 4">
    <name type="scientific">Liquorilactobacillus hordei</name>
    <dbReference type="NCBI Taxonomy" id="468911"/>
    <lineage>
        <taxon>Bacteria</taxon>
        <taxon>Bacillati</taxon>
        <taxon>Bacillota</taxon>
        <taxon>Bacilli</taxon>
        <taxon>Lactobacillales</taxon>
        <taxon>Lactobacillaceae</taxon>
        <taxon>Liquorilactobacillus</taxon>
    </lineage>
</organism>
<proteinExistence type="predicted"/>
<dbReference type="KEGG" id="lhw:BSQ49_04355"/>
<dbReference type="SUPFAM" id="SSF53756">
    <property type="entry name" value="UDP-Glycosyltransferase/glycogen phosphorylase"/>
    <property type="match status" value="1"/>
</dbReference>
<dbReference type="GO" id="GO:0016757">
    <property type="term" value="F:glycosyltransferase activity"/>
    <property type="evidence" value="ECO:0007669"/>
    <property type="project" value="InterPro"/>
</dbReference>
<evidence type="ECO:0000313" key="3">
    <source>
        <dbReference type="EMBL" id="AUJ29491.1"/>
    </source>
</evidence>
<dbReference type="Proteomes" id="UP000314960">
    <property type="component" value="Chromosome"/>
</dbReference>
<evidence type="ECO:0000256" key="1">
    <source>
        <dbReference type="ARBA" id="ARBA00022679"/>
    </source>
</evidence>
<name>A0A3S6QND9_9LACO</name>
<dbReference type="EMBL" id="CP018176">
    <property type="protein sequence ID" value="AUJ29491.1"/>
    <property type="molecule type" value="Genomic_DNA"/>
</dbReference>
<dbReference type="PANTHER" id="PTHR46401:SF2">
    <property type="entry name" value="GLYCOSYLTRANSFERASE WBBK-RELATED"/>
    <property type="match status" value="1"/>
</dbReference>
<protein>
    <recommendedName>
        <fullName evidence="2">Glycosyl transferase family 1 domain-containing protein</fullName>
    </recommendedName>
</protein>
<accession>A0A3S6QND9</accession>
<sequence>MKIVVNDVAATPDAGGVFSILSDFYNDIYENDEENEWIFILAGKYFKEKKNISIIVRNDLKKSSLKKFIFEIFFGGKFINNLKPDVYISLQNISTLHVKAKRKIVYVHQPLPFTDIKIFSLLKKNERKLAFYQKIVGRIIKYSIKRVAPYVIVQTEWMKKEILVRQMVEESKIFVNHPVVKNIFTRNIYLSNWENTFFFPASSFIYKNHNVIIEAVNILISRFHISNFLVKFTINEDSIVTNSVVPSQIEFLGKIDRKDVFDLYYKSILIFPSYLETYGLPLLEAKNCGTIILAANTSFSHEILDAYENAYFFEPFDSYQLAVLMYDSLTNNIKLKPIKVRREREIPLRVLVQSIIRESDVIA</sequence>
<reference evidence="3 4" key="1">
    <citation type="submission" date="2016-11" db="EMBL/GenBank/DDBJ databases">
        <title>Interaction between Lactobacillus species and yeast in water kefir.</title>
        <authorList>
            <person name="Behr J."/>
            <person name="Xu D."/>
            <person name="Vogel R.F."/>
        </authorList>
    </citation>
    <scope>NUCLEOTIDE SEQUENCE [LARGE SCALE GENOMIC DNA]</scope>
    <source>
        <strain evidence="3 4">TMW 1.1822</strain>
    </source>
</reference>
<gene>
    <name evidence="3" type="ORF">BSQ49_04355</name>
</gene>